<feature type="transmembrane region" description="Helical" evidence="1">
    <location>
        <begin position="66"/>
        <end position="89"/>
    </location>
</feature>
<dbReference type="InParanoid" id="A0A804IK54"/>
<dbReference type="EnsemblPlants" id="Ma04_t02170.1">
    <property type="protein sequence ID" value="Ma04_p02170.1"/>
    <property type="gene ID" value="Ma04_g02170"/>
</dbReference>
<protein>
    <submittedName>
        <fullName evidence="2">(wild Malaysian banana) hypothetical protein</fullName>
    </submittedName>
</protein>
<sequence length="189" mass="22067">MEIFCRRGANPLPGWPIDRYLNYILSPYPLLAGSLDRRFCSDGVDQDRGLGHGERHLPNRVFLIRCLLRFLLFVLLVLDLGSFVSWGWASCVSGGLRSESAKEFVRKVQPRAGPRICKRRRPISLEGEQWTSHDVLLKITVFKQFDKHLKDKLNTWWPIRVSSSTSINLCTRKRRQRWFIIYECEGTLF</sequence>
<dbReference type="AlphaFoldDB" id="A0A804IK54"/>
<evidence type="ECO:0000313" key="4">
    <source>
        <dbReference type="Proteomes" id="UP000012960"/>
    </source>
</evidence>
<reference evidence="2" key="1">
    <citation type="submission" date="2021-03" db="EMBL/GenBank/DDBJ databases">
        <authorList>
            <consortium name="Genoscope - CEA"/>
            <person name="William W."/>
        </authorList>
    </citation>
    <scope>NUCLEOTIDE SEQUENCE</scope>
    <source>
        <strain evidence="2">Doubled-haploid Pahang</strain>
    </source>
</reference>
<keyword evidence="4" id="KW-1185">Reference proteome</keyword>
<reference evidence="3" key="2">
    <citation type="submission" date="2021-05" db="UniProtKB">
        <authorList>
            <consortium name="EnsemblPlants"/>
        </authorList>
    </citation>
    <scope>IDENTIFICATION</scope>
    <source>
        <strain evidence="3">subsp. malaccensis</strain>
    </source>
</reference>
<proteinExistence type="predicted"/>
<evidence type="ECO:0000313" key="3">
    <source>
        <dbReference type="EnsemblPlants" id="Ma04_p02170.1"/>
    </source>
</evidence>
<dbReference type="Proteomes" id="UP000012960">
    <property type="component" value="Unplaced"/>
</dbReference>
<keyword evidence="1" id="KW-0812">Transmembrane</keyword>
<evidence type="ECO:0000313" key="2">
    <source>
        <dbReference type="EMBL" id="CAG1840959.1"/>
    </source>
</evidence>
<keyword evidence="1" id="KW-1133">Transmembrane helix</keyword>
<gene>
    <name evidence="2" type="ORF">GSMUA_107530.1</name>
</gene>
<keyword evidence="1" id="KW-0472">Membrane</keyword>
<organism evidence="3 4">
    <name type="scientific">Musa acuminata subsp. malaccensis</name>
    <name type="common">Wild banana</name>
    <name type="synonym">Musa malaccensis</name>
    <dbReference type="NCBI Taxonomy" id="214687"/>
    <lineage>
        <taxon>Eukaryota</taxon>
        <taxon>Viridiplantae</taxon>
        <taxon>Streptophyta</taxon>
        <taxon>Embryophyta</taxon>
        <taxon>Tracheophyta</taxon>
        <taxon>Spermatophyta</taxon>
        <taxon>Magnoliopsida</taxon>
        <taxon>Liliopsida</taxon>
        <taxon>Zingiberales</taxon>
        <taxon>Musaceae</taxon>
        <taxon>Musa</taxon>
    </lineage>
</organism>
<accession>A0A804IK54</accession>
<evidence type="ECO:0000256" key="1">
    <source>
        <dbReference type="SAM" id="Phobius"/>
    </source>
</evidence>
<dbReference type="Gramene" id="Ma04_t02170.1">
    <property type="protein sequence ID" value="Ma04_p02170.1"/>
    <property type="gene ID" value="Ma04_g02170"/>
</dbReference>
<dbReference type="EMBL" id="HG996469">
    <property type="protein sequence ID" value="CAG1840959.1"/>
    <property type="molecule type" value="Genomic_DNA"/>
</dbReference>
<name>A0A804IK54_MUSAM</name>